<dbReference type="AlphaFoldDB" id="A0A1G5WMY1"/>
<organism evidence="6 7">
    <name type="scientific">Allisonella histaminiformans</name>
    <dbReference type="NCBI Taxonomy" id="209880"/>
    <lineage>
        <taxon>Bacteria</taxon>
        <taxon>Bacillati</taxon>
        <taxon>Bacillota</taxon>
        <taxon>Negativicutes</taxon>
        <taxon>Veillonellales</taxon>
        <taxon>Veillonellaceae</taxon>
        <taxon>Allisonella</taxon>
    </lineage>
</organism>
<dbReference type="FunFam" id="1.10.10.10:FF:000001">
    <property type="entry name" value="LysR family transcriptional regulator"/>
    <property type="match status" value="1"/>
</dbReference>
<dbReference type="PROSITE" id="PS50931">
    <property type="entry name" value="HTH_LYSR"/>
    <property type="match status" value="1"/>
</dbReference>
<comment type="similarity">
    <text evidence="1">Belongs to the LysR transcriptional regulatory family.</text>
</comment>
<dbReference type="GO" id="GO:0032993">
    <property type="term" value="C:protein-DNA complex"/>
    <property type="evidence" value="ECO:0007669"/>
    <property type="project" value="TreeGrafter"/>
</dbReference>
<dbReference type="PANTHER" id="PTHR30346:SF28">
    <property type="entry name" value="HTH-TYPE TRANSCRIPTIONAL REGULATOR CYNR"/>
    <property type="match status" value="1"/>
</dbReference>
<dbReference type="InterPro" id="IPR036390">
    <property type="entry name" value="WH_DNA-bd_sf"/>
</dbReference>
<gene>
    <name evidence="6" type="ORF">SAMN02910343_01480</name>
</gene>
<proteinExistence type="inferred from homology"/>
<reference evidence="6 7" key="1">
    <citation type="submission" date="2016-10" db="EMBL/GenBank/DDBJ databases">
        <authorList>
            <person name="de Groot N.N."/>
        </authorList>
    </citation>
    <scope>NUCLEOTIDE SEQUENCE [LARGE SCALE GENOMIC DNA]</scope>
    <source>
        <strain evidence="6 7">DSM 15230</strain>
    </source>
</reference>
<dbReference type="InterPro" id="IPR036388">
    <property type="entry name" value="WH-like_DNA-bd_sf"/>
</dbReference>
<dbReference type="GeneID" id="87756473"/>
<keyword evidence="3" id="KW-0238">DNA-binding</keyword>
<dbReference type="GO" id="GO:0003700">
    <property type="term" value="F:DNA-binding transcription factor activity"/>
    <property type="evidence" value="ECO:0007669"/>
    <property type="project" value="InterPro"/>
</dbReference>
<evidence type="ECO:0000259" key="5">
    <source>
        <dbReference type="PROSITE" id="PS50931"/>
    </source>
</evidence>
<dbReference type="Gene3D" id="1.10.10.10">
    <property type="entry name" value="Winged helix-like DNA-binding domain superfamily/Winged helix DNA-binding domain"/>
    <property type="match status" value="1"/>
</dbReference>
<dbReference type="PRINTS" id="PR00039">
    <property type="entry name" value="HTHLYSR"/>
</dbReference>
<name>A0A1G5WMY1_9FIRM</name>
<dbReference type="PANTHER" id="PTHR30346">
    <property type="entry name" value="TRANSCRIPTIONAL DUAL REGULATOR HCAR-RELATED"/>
    <property type="match status" value="1"/>
</dbReference>
<sequence>MLRRIKYFQAVVRCHSFTEAAAECFVSQSAISQQVRSLEKELGVSLLSRENRHFSLTPAGEYFYTQSLSLTQGLENICKETSKMGLSHA</sequence>
<dbReference type="SUPFAM" id="SSF46785">
    <property type="entry name" value="Winged helix' DNA-binding domain"/>
    <property type="match status" value="1"/>
</dbReference>
<protein>
    <submittedName>
        <fullName evidence="6">Regulatory helix-turn-helix protein, lysR family</fullName>
    </submittedName>
</protein>
<dbReference type="EMBL" id="FMXA01000025">
    <property type="protein sequence ID" value="SDA59463.1"/>
    <property type="molecule type" value="Genomic_DNA"/>
</dbReference>
<dbReference type="RefSeq" id="WP_091365394.1">
    <property type="nucleotide sequence ID" value="NZ_CALJSX010000020.1"/>
</dbReference>
<evidence type="ECO:0000256" key="4">
    <source>
        <dbReference type="ARBA" id="ARBA00023163"/>
    </source>
</evidence>
<evidence type="ECO:0000313" key="7">
    <source>
        <dbReference type="Proteomes" id="UP000199689"/>
    </source>
</evidence>
<keyword evidence="4" id="KW-0804">Transcription</keyword>
<accession>A0A1G5WMY1</accession>
<evidence type="ECO:0000256" key="1">
    <source>
        <dbReference type="ARBA" id="ARBA00009437"/>
    </source>
</evidence>
<keyword evidence="7" id="KW-1185">Reference proteome</keyword>
<dbReference type="InterPro" id="IPR000847">
    <property type="entry name" value="LysR_HTH_N"/>
</dbReference>
<dbReference type="STRING" id="209880.SAMN02910343_01480"/>
<evidence type="ECO:0000313" key="6">
    <source>
        <dbReference type="EMBL" id="SDA59463.1"/>
    </source>
</evidence>
<feature type="domain" description="HTH lysR-type" evidence="5">
    <location>
        <begin position="1"/>
        <end position="57"/>
    </location>
</feature>
<dbReference type="Proteomes" id="UP000199689">
    <property type="component" value="Unassembled WGS sequence"/>
</dbReference>
<evidence type="ECO:0000256" key="2">
    <source>
        <dbReference type="ARBA" id="ARBA00023015"/>
    </source>
</evidence>
<evidence type="ECO:0000256" key="3">
    <source>
        <dbReference type="ARBA" id="ARBA00023125"/>
    </source>
</evidence>
<keyword evidence="2" id="KW-0805">Transcription regulation</keyword>
<dbReference type="Pfam" id="PF00126">
    <property type="entry name" value="HTH_1"/>
    <property type="match status" value="1"/>
</dbReference>
<dbReference type="OrthoDB" id="108771at2"/>
<dbReference type="GO" id="GO:0003677">
    <property type="term" value="F:DNA binding"/>
    <property type="evidence" value="ECO:0007669"/>
    <property type="project" value="UniProtKB-KW"/>
</dbReference>